<dbReference type="GO" id="GO:0017148">
    <property type="term" value="P:negative regulation of translation"/>
    <property type="evidence" value="ECO:0007669"/>
    <property type="project" value="UniProtKB-KW"/>
</dbReference>
<protein>
    <recommendedName>
        <fullName evidence="3">rRNA N-glycosylase</fullName>
        <ecNumber evidence="3">3.2.2.22</ecNumber>
    </recommendedName>
    <alternativeName>
        <fullName evidence="8">rRNA N-glycosidase</fullName>
    </alternativeName>
</protein>
<dbReference type="EMBL" id="JBDFQZ010000006">
    <property type="protein sequence ID" value="KAK9716021.1"/>
    <property type="molecule type" value="Genomic_DNA"/>
</dbReference>
<sequence length="142" mass="16224">MVTMKCERCSVYLMAHRRGRGEPEANNNQNNELWSQCNDFNLLTGNFVRAGFNARYGQDESLGIGALGVMGLREAVLGIWFGNNVDKCFRTIAVHISEPVRYRCIADHFRRVVRVNLYGVVELTDMMRCFIKKLGCYICCDT</sequence>
<evidence type="ECO:0000313" key="10">
    <source>
        <dbReference type="Proteomes" id="UP001443914"/>
    </source>
</evidence>
<keyword evidence="4" id="KW-0800">Toxin</keyword>
<evidence type="ECO:0000256" key="1">
    <source>
        <dbReference type="ARBA" id="ARBA00000237"/>
    </source>
</evidence>
<dbReference type="AlphaFoldDB" id="A0AAW1KDK2"/>
<evidence type="ECO:0000256" key="5">
    <source>
        <dbReference type="ARBA" id="ARBA00022801"/>
    </source>
</evidence>
<dbReference type="SUPFAM" id="SSF56371">
    <property type="entry name" value="Ribosome inactivating proteins (RIP)"/>
    <property type="match status" value="1"/>
</dbReference>
<dbReference type="GO" id="GO:0030598">
    <property type="term" value="F:rRNA N-glycosylase activity"/>
    <property type="evidence" value="ECO:0007669"/>
    <property type="project" value="UniProtKB-EC"/>
</dbReference>
<comment type="similarity">
    <text evidence="2">Belongs to the ribosome-inactivating protein family. Type 1 RIP subfamily.</text>
</comment>
<dbReference type="GO" id="GO:0090729">
    <property type="term" value="F:toxin activity"/>
    <property type="evidence" value="ECO:0007669"/>
    <property type="project" value="UniProtKB-KW"/>
</dbReference>
<comment type="caution">
    <text evidence="9">The sequence shown here is derived from an EMBL/GenBank/DDBJ whole genome shotgun (WGS) entry which is preliminary data.</text>
</comment>
<keyword evidence="10" id="KW-1185">Reference proteome</keyword>
<evidence type="ECO:0000313" key="9">
    <source>
        <dbReference type="EMBL" id="KAK9716021.1"/>
    </source>
</evidence>
<evidence type="ECO:0000256" key="3">
    <source>
        <dbReference type="ARBA" id="ARBA00012001"/>
    </source>
</evidence>
<accession>A0AAW1KDK2</accession>
<evidence type="ECO:0000256" key="4">
    <source>
        <dbReference type="ARBA" id="ARBA00022656"/>
    </source>
</evidence>
<dbReference type="Proteomes" id="UP001443914">
    <property type="component" value="Unassembled WGS sequence"/>
</dbReference>
<keyword evidence="7" id="KW-0652">Protein synthesis inhibitor</keyword>
<gene>
    <name evidence="9" type="ORF">RND81_06G206400</name>
</gene>
<proteinExistence type="inferred from homology"/>
<reference evidence="9" key="1">
    <citation type="submission" date="2024-03" db="EMBL/GenBank/DDBJ databases">
        <title>WGS assembly of Saponaria officinalis var. Norfolk2.</title>
        <authorList>
            <person name="Jenkins J."/>
            <person name="Shu S."/>
            <person name="Grimwood J."/>
            <person name="Barry K."/>
            <person name="Goodstein D."/>
            <person name="Schmutz J."/>
            <person name="Leebens-Mack J."/>
            <person name="Osbourn A."/>
        </authorList>
    </citation>
    <scope>NUCLEOTIDE SEQUENCE [LARGE SCALE GENOMIC DNA]</scope>
    <source>
        <strain evidence="9">JIC</strain>
    </source>
</reference>
<evidence type="ECO:0000256" key="7">
    <source>
        <dbReference type="ARBA" id="ARBA00023193"/>
    </source>
</evidence>
<dbReference type="EC" id="3.2.2.22" evidence="3"/>
<name>A0AAW1KDK2_SAPOF</name>
<dbReference type="InterPro" id="IPR036041">
    <property type="entry name" value="Ribosome-inact_prot_sf"/>
</dbReference>
<evidence type="ECO:0000256" key="6">
    <source>
        <dbReference type="ARBA" id="ARBA00022821"/>
    </source>
</evidence>
<evidence type="ECO:0000256" key="8">
    <source>
        <dbReference type="ARBA" id="ARBA00030788"/>
    </source>
</evidence>
<organism evidence="9 10">
    <name type="scientific">Saponaria officinalis</name>
    <name type="common">Common soapwort</name>
    <name type="synonym">Lychnis saponaria</name>
    <dbReference type="NCBI Taxonomy" id="3572"/>
    <lineage>
        <taxon>Eukaryota</taxon>
        <taxon>Viridiplantae</taxon>
        <taxon>Streptophyta</taxon>
        <taxon>Embryophyta</taxon>
        <taxon>Tracheophyta</taxon>
        <taxon>Spermatophyta</taxon>
        <taxon>Magnoliopsida</taxon>
        <taxon>eudicotyledons</taxon>
        <taxon>Gunneridae</taxon>
        <taxon>Pentapetalae</taxon>
        <taxon>Caryophyllales</taxon>
        <taxon>Caryophyllaceae</taxon>
        <taxon>Caryophylleae</taxon>
        <taxon>Saponaria</taxon>
    </lineage>
</organism>
<keyword evidence="5" id="KW-0378">Hydrolase</keyword>
<comment type="catalytic activity">
    <reaction evidence="1">
        <text>Endohydrolysis of the N-glycosidic bond at one specific adenosine on the 28S rRNA.</text>
        <dbReference type="EC" id="3.2.2.22"/>
    </reaction>
</comment>
<dbReference type="GO" id="GO:0006952">
    <property type="term" value="P:defense response"/>
    <property type="evidence" value="ECO:0007669"/>
    <property type="project" value="UniProtKB-KW"/>
</dbReference>
<keyword evidence="6" id="KW-0611">Plant defense</keyword>
<evidence type="ECO:0000256" key="2">
    <source>
        <dbReference type="ARBA" id="ARBA00008544"/>
    </source>
</evidence>